<gene>
    <name evidence="2" type="primary">LOC107957288</name>
</gene>
<dbReference type="RefSeq" id="XP_016748281.1">
    <property type="nucleotide sequence ID" value="XM_016892792.1"/>
</dbReference>
<dbReference type="AlphaFoldDB" id="A0A1U8PAP7"/>
<reference evidence="1" key="1">
    <citation type="journal article" date="2020" name="Nat. Genet.">
        <title>Genomic diversifications of five Gossypium allopolyploid species and their impact on cotton improvement.</title>
        <authorList>
            <person name="Chen Z.J."/>
            <person name="Sreedasyam A."/>
            <person name="Ando A."/>
            <person name="Song Q."/>
            <person name="De Santiago L.M."/>
            <person name="Hulse-Kemp A.M."/>
            <person name="Ding M."/>
            <person name="Ye W."/>
            <person name="Kirkbride R.C."/>
            <person name="Jenkins J."/>
            <person name="Plott C."/>
            <person name="Lovell J."/>
            <person name="Lin Y.M."/>
            <person name="Vaughn R."/>
            <person name="Liu B."/>
            <person name="Simpson S."/>
            <person name="Scheffler B.E."/>
            <person name="Wen L."/>
            <person name="Saski C.A."/>
            <person name="Grover C.E."/>
            <person name="Hu G."/>
            <person name="Conover J.L."/>
            <person name="Carlson J.W."/>
            <person name="Shu S."/>
            <person name="Boston L.B."/>
            <person name="Williams M."/>
            <person name="Peterson D.G."/>
            <person name="McGee K."/>
            <person name="Jones D.C."/>
            <person name="Wendel J.F."/>
            <person name="Stelly D.M."/>
            <person name="Grimwood J."/>
            <person name="Schmutz J."/>
        </authorList>
    </citation>
    <scope>NUCLEOTIDE SEQUENCE [LARGE SCALE GENOMIC DNA]</scope>
    <source>
        <strain evidence="1">cv. TM-1</strain>
    </source>
</reference>
<dbReference type="PANTHER" id="PTHR33710:SF62">
    <property type="entry name" value="DUF4283 DOMAIN PROTEIN"/>
    <property type="match status" value="1"/>
</dbReference>
<proteinExistence type="predicted"/>
<dbReference type="Gene3D" id="3.60.10.10">
    <property type="entry name" value="Endonuclease/exonuclease/phosphatase"/>
    <property type="match status" value="1"/>
</dbReference>
<protein>
    <submittedName>
        <fullName evidence="2">Uncharacterized protein</fullName>
    </submittedName>
</protein>
<dbReference type="PANTHER" id="PTHR33710">
    <property type="entry name" value="BNAC02G09200D PROTEIN"/>
    <property type="match status" value="1"/>
</dbReference>
<dbReference type="InterPro" id="IPR036691">
    <property type="entry name" value="Endo/exonu/phosph_ase_sf"/>
</dbReference>
<sequence>MGVFREALETCDLVDLGYHGRWYTWERENFPTNNIRKRLDMGVANPSWYNLFPNYRLTHLDSPCSDHCPILLDTKAMAISSNKAPKTKFETAWLLADYCEREVKSLWEATTHLQILEPL</sequence>
<dbReference type="Proteomes" id="UP000818029">
    <property type="component" value="Chromosome A11"/>
</dbReference>
<name>A0A1U8PAP7_GOSHI</name>
<dbReference type="OrthoDB" id="1935929at2759"/>
<evidence type="ECO:0000313" key="1">
    <source>
        <dbReference type="Proteomes" id="UP000818029"/>
    </source>
</evidence>
<accession>A0A1U8PAP7</accession>
<dbReference type="SUPFAM" id="SSF56219">
    <property type="entry name" value="DNase I-like"/>
    <property type="match status" value="1"/>
</dbReference>
<dbReference type="STRING" id="3635.A0A1U8PAP7"/>
<organism evidence="1 2">
    <name type="scientific">Gossypium hirsutum</name>
    <name type="common">Upland cotton</name>
    <name type="synonym">Gossypium mexicanum</name>
    <dbReference type="NCBI Taxonomy" id="3635"/>
    <lineage>
        <taxon>Eukaryota</taxon>
        <taxon>Viridiplantae</taxon>
        <taxon>Streptophyta</taxon>
        <taxon>Embryophyta</taxon>
        <taxon>Tracheophyta</taxon>
        <taxon>Spermatophyta</taxon>
        <taxon>Magnoliopsida</taxon>
        <taxon>eudicotyledons</taxon>
        <taxon>Gunneridae</taxon>
        <taxon>Pentapetalae</taxon>
        <taxon>rosids</taxon>
        <taxon>malvids</taxon>
        <taxon>Malvales</taxon>
        <taxon>Malvaceae</taxon>
        <taxon>Malvoideae</taxon>
        <taxon>Gossypium</taxon>
    </lineage>
</organism>
<reference evidence="2" key="2">
    <citation type="submission" date="2025-08" db="UniProtKB">
        <authorList>
            <consortium name="RefSeq"/>
        </authorList>
    </citation>
    <scope>IDENTIFICATION</scope>
</reference>
<dbReference type="GeneID" id="107957288"/>
<keyword evidence="1" id="KW-1185">Reference proteome</keyword>
<dbReference type="KEGG" id="ghi:107957288"/>
<dbReference type="PaxDb" id="3635-A0A1U8PAP7"/>
<evidence type="ECO:0000313" key="2">
    <source>
        <dbReference type="RefSeq" id="XP_016748281.1"/>
    </source>
</evidence>